<sequence>MLAETLTAAQQKGKESVMVTERQQRFAGRVAFVTGAANGIGRATALAFAREGARVALADISERGNEETAQLLRDLGAEALTVKCDVTRAEDVKRALETTIDAFGRLDAAFNNAGAEQPLAKAADLTEDAWDRILHVNLRSVFLCMKYEIALMLRQGGGTIVNTSSGAGITAVRGQAAYTAAKHGVIGLTKAAALDYAPSNIRINALCPGIIDTPMMERFSGGTAEGRARVIAQEPIGRMGKPEEIAAAALWLCSDEAAFVVGHAMVIDGGQTVGI</sequence>
<dbReference type="PRINTS" id="PR00080">
    <property type="entry name" value="SDRFAMILY"/>
</dbReference>
<evidence type="ECO:0000256" key="3">
    <source>
        <dbReference type="ARBA" id="ARBA00023027"/>
    </source>
</evidence>
<evidence type="ECO:0000256" key="2">
    <source>
        <dbReference type="ARBA" id="ARBA00023002"/>
    </source>
</evidence>
<dbReference type="Proteomes" id="UP000321224">
    <property type="component" value="Unassembled WGS sequence"/>
</dbReference>
<accession>A0A511HIX4</accession>
<dbReference type="InterPro" id="IPR020904">
    <property type="entry name" value="Sc_DH/Rdtase_CS"/>
</dbReference>
<dbReference type="RefSeq" id="WP_244172115.1">
    <property type="nucleotide sequence ID" value="NZ_BJVY01000034.1"/>
</dbReference>
<dbReference type="GO" id="GO:0016491">
    <property type="term" value="F:oxidoreductase activity"/>
    <property type="evidence" value="ECO:0007669"/>
    <property type="project" value="UniProtKB-KW"/>
</dbReference>
<dbReference type="SMART" id="SM00822">
    <property type="entry name" value="PKS_KR"/>
    <property type="match status" value="1"/>
</dbReference>
<evidence type="ECO:0000259" key="4">
    <source>
        <dbReference type="SMART" id="SM00822"/>
    </source>
</evidence>
<dbReference type="PANTHER" id="PTHR24321:SF8">
    <property type="entry name" value="ESTRADIOL 17-BETA-DEHYDROGENASE 8-RELATED"/>
    <property type="match status" value="1"/>
</dbReference>
<dbReference type="Pfam" id="PF13561">
    <property type="entry name" value="adh_short_C2"/>
    <property type="match status" value="1"/>
</dbReference>
<organism evidence="5 6">
    <name type="scientific">Myxococcus virescens</name>
    <dbReference type="NCBI Taxonomy" id="83456"/>
    <lineage>
        <taxon>Bacteria</taxon>
        <taxon>Pseudomonadati</taxon>
        <taxon>Myxococcota</taxon>
        <taxon>Myxococcia</taxon>
        <taxon>Myxococcales</taxon>
        <taxon>Cystobacterineae</taxon>
        <taxon>Myxococcaceae</taxon>
        <taxon>Myxococcus</taxon>
    </lineage>
</organism>
<name>A0A511HIX4_9BACT</name>
<dbReference type="InterPro" id="IPR057326">
    <property type="entry name" value="KR_dom"/>
</dbReference>
<proteinExistence type="inferred from homology"/>
<reference evidence="5 6" key="1">
    <citation type="submission" date="2019-07" db="EMBL/GenBank/DDBJ databases">
        <title>Whole genome shotgun sequence of Myxococcus virescens NBRC 100334.</title>
        <authorList>
            <person name="Hosoyama A."/>
            <person name="Uohara A."/>
            <person name="Ohji S."/>
            <person name="Ichikawa N."/>
        </authorList>
    </citation>
    <scope>NUCLEOTIDE SEQUENCE [LARGE SCALE GENOMIC DNA]</scope>
    <source>
        <strain evidence="5 6">NBRC 100334</strain>
    </source>
</reference>
<dbReference type="FunFam" id="3.40.50.720:FF:000084">
    <property type="entry name" value="Short-chain dehydrogenase reductase"/>
    <property type="match status" value="1"/>
</dbReference>
<dbReference type="EMBL" id="BJVY01000034">
    <property type="protein sequence ID" value="GEL73405.1"/>
    <property type="molecule type" value="Genomic_DNA"/>
</dbReference>
<comment type="similarity">
    <text evidence="1">Belongs to the short-chain dehydrogenases/reductases (SDR) family.</text>
</comment>
<dbReference type="SUPFAM" id="SSF51735">
    <property type="entry name" value="NAD(P)-binding Rossmann-fold domains"/>
    <property type="match status" value="1"/>
</dbReference>
<dbReference type="NCBIfam" id="NF005559">
    <property type="entry name" value="PRK07231.1"/>
    <property type="match status" value="1"/>
</dbReference>
<dbReference type="NCBIfam" id="NF004818">
    <property type="entry name" value="PRK06172.1"/>
    <property type="match status" value="1"/>
</dbReference>
<dbReference type="PANTHER" id="PTHR24321">
    <property type="entry name" value="DEHYDROGENASES, SHORT CHAIN"/>
    <property type="match status" value="1"/>
</dbReference>
<evidence type="ECO:0000313" key="6">
    <source>
        <dbReference type="Proteomes" id="UP000321224"/>
    </source>
</evidence>
<dbReference type="AlphaFoldDB" id="A0A511HIX4"/>
<dbReference type="PRINTS" id="PR00081">
    <property type="entry name" value="GDHRDH"/>
</dbReference>
<gene>
    <name evidence="5" type="ORF">MVI01_51890</name>
</gene>
<dbReference type="CDD" id="cd05233">
    <property type="entry name" value="SDR_c"/>
    <property type="match status" value="1"/>
</dbReference>
<keyword evidence="2" id="KW-0560">Oxidoreductase</keyword>
<dbReference type="Gene3D" id="3.40.50.720">
    <property type="entry name" value="NAD(P)-binding Rossmann-like Domain"/>
    <property type="match status" value="1"/>
</dbReference>
<dbReference type="PROSITE" id="PS00061">
    <property type="entry name" value="ADH_SHORT"/>
    <property type="match status" value="1"/>
</dbReference>
<keyword evidence="3" id="KW-0520">NAD</keyword>
<evidence type="ECO:0000256" key="1">
    <source>
        <dbReference type="ARBA" id="ARBA00006484"/>
    </source>
</evidence>
<comment type="caution">
    <text evidence="5">The sequence shown here is derived from an EMBL/GenBank/DDBJ whole genome shotgun (WGS) entry which is preliminary data.</text>
</comment>
<protein>
    <submittedName>
        <fullName evidence="5">Short chain dehydrogenase</fullName>
    </submittedName>
</protein>
<dbReference type="InterPro" id="IPR002347">
    <property type="entry name" value="SDR_fam"/>
</dbReference>
<feature type="domain" description="Ketoreductase" evidence="4">
    <location>
        <begin position="29"/>
        <end position="213"/>
    </location>
</feature>
<evidence type="ECO:0000313" key="5">
    <source>
        <dbReference type="EMBL" id="GEL73405.1"/>
    </source>
</evidence>
<dbReference type="InterPro" id="IPR036291">
    <property type="entry name" value="NAD(P)-bd_dom_sf"/>
</dbReference>